<name>A0A916DUQ3_9BACT</name>
<dbReference type="AlphaFoldDB" id="A0A916DUQ3"/>
<keyword evidence="5" id="KW-0786">Thiamine pyrophosphate</keyword>
<dbReference type="GO" id="GO:0009083">
    <property type="term" value="P:branched-chain amino acid catabolic process"/>
    <property type="evidence" value="ECO:0007669"/>
    <property type="project" value="TreeGrafter"/>
</dbReference>
<dbReference type="Pfam" id="PF00676">
    <property type="entry name" value="E1_dh"/>
    <property type="match status" value="1"/>
</dbReference>
<dbReference type="InterPro" id="IPR009014">
    <property type="entry name" value="Transketo_C/PFOR_II"/>
</dbReference>
<evidence type="ECO:0000259" key="6">
    <source>
        <dbReference type="SMART" id="SM00861"/>
    </source>
</evidence>
<dbReference type="SUPFAM" id="SSF52922">
    <property type="entry name" value="TK C-terminal domain-like"/>
    <property type="match status" value="1"/>
</dbReference>
<dbReference type="GO" id="GO:0003863">
    <property type="term" value="F:branched-chain 2-oxo acid dehydrogenase activity"/>
    <property type="evidence" value="ECO:0007669"/>
    <property type="project" value="UniProtKB-EC"/>
</dbReference>
<dbReference type="InterPro" id="IPR033248">
    <property type="entry name" value="Transketolase_C"/>
</dbReference>
<protein>
    <recommendedName>
        <fullName evidence="3">3-methyl-2-oxobutanoate dehydrogenase (2-methylpropanoyl-transferring)</fullName>
        <ecNumber evidence="3">1.2.4.4</ecNumber>
    </recommendedName>
</protein>
<dbReference type="Gene3D" id="3.40.50.970">
    <property type="match status" value="2"/>
</dbReference>
<dbReference type="Pfam" id="PF02780">
    <property type="entry name" value="Transketolase_C"/>
    <property type="match status" value="1"/>
</dbReference>
<dbReference type="EMBL" id="AP026867">
    <property type="protein sequence ID" value="BDS12912.1"/>
    <property type="molecule type" value="Genomic_DNA"/>
</dbReference>
<dbReference type="KEGG" id="aup:AsAng_0036370"/>
<dbReference type="Pfam" id="PF02779">
    <property type="entry name" value="Transket_pyr"/>
    <property type="match status" value="1"/>
</dbReference>
<feature type="domain" description="Transketolase-like pyrimidine-binding" evidence="6">
    <location>
        <begin position="472"/>
        <end position="646"/>
    </location>
</feature>
<dbReference type="InterPro" id="IPR005475">
    <property type="entry name" value="Transketolase-like_Pyr-bd"/>
</dbReference>
<evidence type="ECO:0000313" key="8">
    <source>
        <dbReference type="Proteomes" id="UP001060919"/>
    </source>
</evidence>
<comment type="cofactor">
    <cofactor evidence="1">
        <name>thiamine diphosphate</name>
        <dbReference type="ChEBI" id="CHEBI:58937"/>
    </cofactor>
</comment>
<gene>
    <name evidence="7" type="ORF">AsAng_0036370</name>
</gene>
<dbReference type="EC" id="1.2.4.4" evidence="3"/>
<dbReference type="GO" id="GO:0007584">
    <property type="term" value="P:response to nutrient"/>
    <property type="evidence" value="ECO:0007669"/>
    <property type="project" value="TreeGrafter"/>
</dbReference>
<evidence type="ECO:0000256" key="4">
    <source>
        <dbReference type="ARBA" id="ARBA00023002"/>
    </source>
</evidence>
<dbReference type="SUPFAM" id="SSF52518">
    <property type="entry name" value="Thiamin diphosphate-binding fold (THDP-binding)"/>
    <property type="match status" value="2"/>
</dbReference>
<dbReference type="Proteomes" id="UP001060919">
    <property type="component" value="Chromosome"/>
</dbReference>
<evidence type="ECO:0000256" key="1">
    <source>
        <dbReference type="ARBA" id="ARBA00001964"/>
    </source>
</evidence>
<dbReference type="SMART" id="SM00861">
    <property type="entry name" value="Transket_pyr"/>
    <property type="match status" value="1"/>
</dbReference>
<keyword evidence="4" id="KW-0560">Oxidoreductase</keyword>
<evidence type="ECO:0000313" key="7">
    <source>
        <dbReference type="EMBL" id="BDS12912.1"/>
    </source>
</evidence>
<keyword evidence="8" id="KW-1185">Reference proteome</keyword>
<sequence length="808" mass="89824">MSQTKIKKTSPKYSKKFQEEALEDFKTACISREASLMGRKEVLTGKAKFGIFGAGKEVAQLAMARVFKNGDFRSGYYRGQTFMLAAGLATVENLYAQLYAHADPKHDPFSAGRQMNSHFATPLVDEKGEWLNHKELKNVSADISPTAGQMARALGLALASKKYRQSPDLKEGTPFSNQGNEVSFCCIGDASTSEGVFWETLNAAGVMQVPLAVFVWDDGYGISVPKKYQTTKGSISEALAGFQPKEEGENGVEIYKTKGWNYADMRAVFEKGIEHTRNNHVPCLFHVEEVTQPQGHSTSGSHERYKDEARLQFEKEQDGIVQMKQWLIKEGFATEEALDAIQKDAKKEVRAAIKKAWNAFNDSIKGNLTKAQELLERAASESQYSDKITALKDKLAKSLDPTHKDVVRTVRQVLHIVKNEQGTAINELGQWAKELIDHNTNLYTSNLYSASQYSAMNVAEVPAQYSSNSPLKNGFEILNTCFDHHLTQNPSLFAFGEDVGHIGDVNQGFAGLQAKHGVERVFDTGIREWTIMGQAIGMSMRGLRPIAEIQYLDYLIYSLSALSDDLATVRYRSNAIQKSPAIIRTRGHRLEGIWHSGSPIGLLLNSLKGICLLVPRNMTQAAGFYNTMLQADDPALIIECLNGYRLKEQLPDNVHEFTVPVGVPEILQEGTDVTLVTYGSCIRIAQAAIQKLEEEGISVELIDVQSLMPFDVNHVILDSLKKTNRLVLFDEDFAGGATAYMMQKILVEQKGYYSLDSEPVTICAADVRPPYGSDGDYFTKPSIEDVFEKVYGLLQEAQPNRFPPLYCM</sequence>
<accession>A0A916DUQ3</accession>
<dbReference type="CDD" id="cd02000">
    <property type="entry name" value="TPP_E1_PDC_ADC_BCADC"/>
    <property type="match status" value="1"/>
</dbReference>
<dbReference type="InterPro" id="IPR001017">
    <property type="entry name" value="DH_E1"/>
</dbReference>
<dbReference type="InterPro" id="IPR029061">
    <property type="entry name" value="THDP-binding"/>
</dbReference>
<dbReference type="PANTHER" id="PTHR42980:SF1">
    <property type="entry name" value="2-OXOISOVALERATE DEHYDROGENASE SUBUNIT BETA, MITOCHONDRIAL"/>
    <property type="match status" value="1"/>
</dbReference>
<evidence type="ECO:0000256" key="5">
    <source>
        <dbReference type="ARBA" id="ARBA00023052"/>
    </source>
</evidence>
<organism evidence="7 8">
    <name type="scientific">Aureispira anguillae</name>
    <dbReference type="NCBI Taxonomy" id="2864201"/>
    <lineage>
        <taxon>Bacteria</taxon>
        <taxon>Pseudomonadati</taxon>
        <taxon>Bacteroidota</taxon>
        <taxon>Saprospiria</taxon>
        <taxon>Saprospirales</taxon>
        <taxon>Saprospiraceae</taxon>
        <taxon>Aureispira</taxon>
    </lineage>
</organism>
<reference evidence="7" key="1">
    <citation type="submission" date="2022-09" db="EMBL/GenBank/DDBJ databases">
        <title>Aureispira anguillicida sp. nov., isolated from Leptocephalus of Japanese eel Anguilla japonica.</title>
        <authorList>
            <person name="Yuasa K."/>
            <person name="Mekata T."/>
            <person name="Ikunari K."/>
        </authorList>
    </citation>
    <scope>NUCLEOTIDE SEQUENCE</scope>
    <source>
        <strain evidence="7">EL160426</strain>
    </source>
</reference>
<evidence type="ECO:0000256" key="3">
    <source>
        <dbReference type="ARBA" id="ARBA00012277"/>
    </source>
</evidence>
<dbReference type="PANTHER" id="PTHR42980">
    <property type="entry name" value="2-OXOISOVALERATE DEHYDROGENASE SUBUNIT BETA-RELATED"/>
    <property type="match status" value="1"/>
</dbReference>
<evidence type="ECO:0000256" key="2">
    <source>
        <dbReference type="ARBA" id="ARBA00003906"/>
    </source>
</evidence>
<dbReference type="RefSeq" id="WP_264788252.1">
    <property type="nucleotide sequence ID" value="NZ_AP026867.1"/>
</dbReference>
<comment type="function">
    <text evidence="2">E1 component of the 2-oxoglutarate dehydrogenase (OGDH) complex which catalyzes the decarboxylation of 2-oxoglutarate, the first step in the conversion of 2-oxoglutarate to succinyl-CoA and CO(2).</text>
</comment>
<proteinExistence type="predicted"/>
<dbReference type="Gene3D" id="3.40.50.920">
    <property type="match status" value="1"/>
</dbReference>